<dbReference type="AlphaFoldDB" id="A0A516Q0D0"/>
<sequence>MSTSLREKKRELLRSTIEKAAVALVLEHGYDNVTVDMICEQSMASQRTFFNYFGSKESAILGPPPPAPSPEIIEAFVHHREGDVLSDLTRMMTRALNDAGEVDLDLWRDRRQIIRTTPELMRSQAEKIATKDSEIAALVLRRLRVQHGLPEVADSAAAESENPTEQADSDDRLIDEARLIVNLWWGIARHAMKLWAEKPETTPQQITDDLLTLLARIKEA</sequence>
<organism evidence="4 5">
    <name type="scientific">Microlunatus elymi</name>
    <dbReference type="NCBI Taxonomy" id="2596828"/>
    <lineage>
        <taxon>Bacteria</taxon>
        <taxon>Bacillati</taxon>
        <taxon>Actinomycetota</taxon>
        <taxon>Actinomycetes</taxon>
        <taxon>Propionibacteriales</taxon>
        <taxon>Propionibacteriaceae</taxon>
        <taxon>Microlunatus</taxon>
    </lineage>
</organism>
<keyword evidence="5" id="KW-1185">Reference proteome</keyword>
<evidence type="ECO:0000313" key="5">
    <source>
        <dbReference type="Proteomes" id="UP000319263"/>
    </source>
</evidence>
<dbReference type="Pfam" id="PF00440">
    <property type="entry name" value="TetR_N"/>
    <property type="match status" value="1"/>
</dbReference>
<evidence type="ECO:0000256" key="2">
    <source>
        <dbReference type="PROSITE-ProRule" id="PRU00335"/>
    </source>
</evidence>
<dbReference type="KEGG" id="mik:FOE78_14085"/>
<name>A0A516Q0D0_9ACTN</name>
<dbReference type="PANTHER" id="PTHR43479">
    <property type="entry name" value="ACREF/ENVCD OPERON REPRESSOR-RELATED"/>
    <property type="match status" value="1"/>
</dbReference>
<dbReference type="SUPFAM" id="SSF46689">
    <property type="entry name" value="Homeodomain-like"/>
    <property type="match status" value="1"/>
</dbReference>
<dbReference type="PANTHER" id="PTHR43479:SF11">
    <property type="entry name" value="ACREF_ENVCD OPERON REPRESSOR-RELATED"/>
    <property type="match status" value="1"/>
</dbReference>
<evidence type="ECO:0000256" key="1">
    <source>
        <dbReference type="ARBA" id="ARBA00023125"/>
    </source>
</evidence>
<dbReference type="PROSITE" id="PS50977">
    <property type="entry name" value="HTH_TETR_2"/>
    <property type="match status" value="1"/>
</dbReference>
<feature type="domain" description="HTH tetR-type" evidence="3">
    <location>
        <begin position="11"/>
        <end position="71"/>
    </location>
</feature>
<dbReference type="Gene3D" id="1.10.357.10">
    <property type="entry name" value="Tetracycline Repressor, domain 2"/>
    <property type="match status" value="1"/>
</dbReference>
<dbReference type="Proteomes" id="UP000319263">
    <property type="component" value="Chromosome"/>
</dbReference>
<dbReference type="InterPro" id="IPR050624">
    <property type="entry name" value="HTH-type_Tx_Regulator"/>
</dbReference>
<evidence type="ECO:0000313" key="4">
    <source>
        <dbReference type="EMBL" id="QDP96896.1"/>
    </source>
</evidence>
<evidence type="ECO:0000259" key="3">
    <source>
        <dbReference type="PROSITE" id="PS50977"/>
    </source>
</evidence>
<proteinExistence type="predicted"/>
<accession>A0A516Q0D0</accession>
<dbReference type="EMBL" id="CP041692">
    <property type="protein sequence ID" value="QDP96896.1"/>
    <property type="molecule type" value="Genomic_DNA"/>
</dbReference>
<dbReference type="InterPro" id="IPR001647">
    <property type="entry name" value="HTH_TetR"/>
</dbReference>
<gene>
    <name evidence="4" type="ORF">FOE78_14085</name>
</gene>
<dbReference type="InterPro" id="IPR023772">
    <property type="entry name" value="DNA-bd_HTH_TetR-type_CS"/>
</dbReference>
<dbReference type="PROSITE" id="PS01081">
    <property type="entry name" value="HTH_TETR_1"/>
    <property type="match status" value="1"/>
</dbReference>
<dbReference type="OrthoDB" id="3731146at2"/>
<reference evidence="4 5" key="1">
    <citation type="submission" date="2019-07" db="EMBL/GenBank/DDBJ databases">
        <title>Microlunatus dokdonensis sp. nov. isolated from the rhizospheric soil of the wild plant Elymus tsukushiensis.</title>
        <authorList>
            <person name="Ghim S.-Y."/>
            <person name="Hwang Y.-J."/>
            <person name="Son J.-S."/>
            <person name="Shin J.-H."/>
        </authorList>
    </citation>
    <scope>NUCLEOTIDE SEQUENCE [LARGE SCALE GENOMIC DNA]</scope>
    <source>
        <strain evidence="4 5">KUDC0627</strain>
    </source>
</reference>
<feature type="DNA-binding region" description="H-T-H motif" evidence="2">
    <location>
        <begin position="34"/>
        <end position="53"/>
    </location>
</feature>
<dbReference type="GO" id="GO:0003677">
    <property type="term" value="F:DNA binding"/>
    <property type="evidence" value="ECO:0007669"/>
    <property type="project" value="UniProtKB-UniRule"/>
</dbReference>
<protein>
    <submittedName>
        <fullName evidence="4">TetR family transcriptional regulator</fullName>
    </submittedName>
</protein>
<dbReference type="RefSeq" id="WP_143986857.1">
    <property type="nucleotide sequence ID" value="NZ_CP041692.1"/>
</dbReference>
<keyword evidence="1 2" id="KW-0238">DNA-binding</keyword>
<dbReference type="InterPro" id="IPR009057">
    <property type="entry name" value="Homeodomain-like_sf"/>
</dbReference>